<name>A0A1E5Q813_9PROT</name>
<evidence type="ECO:0000256" key="2">
    <source>
        <dbReference type="ARBA" id="ARBA00023015"/>
    </source>
</evidence>
<dbReference type="STRING" id="28181.BEN30_09570"/>
<evidence type="ECO:0000256" key="4">
    <source>
        <dbReference type="ARBA" id="ARBA00023163"/>
    </source>
</evidence>
<proteinExistence type="inferred from homology"/>
<keyword evidence="3" id="KW-0238">DNA-binding</keyword>
<organism evidence="6 7">
    <name type="scientific">Magnetovibrio blakemorei</name>
    <dbReference type="NCBI Taxonomy" id="28181"/>
    <lineage>
        <taxon>Bacteria</taxon>
        <taxon>Pseudomonadati</taxon>
        <taxon>Pseudomonadota</taxon>
        <taxon>Alphaproteobacteria</taxon>
        <taxon>Rhodospirillales</taxon>
        <taxon>Magnetovibrionaceae</taxon>
        <taxon>Magnetovibrio</taxon>
    </lineage>
</organism>
<evidence type="ECO:0000256" key="3">
    <source>
        <dbReference type="ARBA" id="ARBA00023125"/>
    </source>
</evidence>
<dbReference type="InterPro" id="IPR036390">
    <property type="entry name" value="WH_DNA-bd_sf"/>
</dbReference>
<dbReference type="PRINTS" id="PR00039">
    <property type="entry name" value="HTHLYSR"/>
</dbReference>
<evidence type="ECO:0000313" key="7">
    <source>
        <dbReference type="Proteomes" id="UP000095347"/>
    </source>
</evidence>
<evidence type="ECO:0000256" key="1">
    <source>
        <dbReference type="ARBA" id="ARBA00009437"/>
    </source>
</evidence>
<gene>
    <name evidence="6" type="ORF">BEN30_09570</name>
</gene>
<dbReference type="InterPro" id="IPR036388">
    <property type="entry name" value="WH-like_DNA-bd_sf"/>
</dbReference>
<dbReference type="InterPro" id="IPR005119">
    <property type="entry name" value="LysR_subst-bd"/>
</dbReference>
<protein>
    <recommendedName>
        <fullName evidence="5">HTH lysR-type domain-containing protein</fullName>
    </recommendedName>
</protein>
<dbReference type="GO" id="GO:0003700">
    <property type="term" value="F:DNA-binding transcription factor activity"/>
    <property type="evidence" value="ECO:0007669"/>
    <property type="project" value="InterPro"/>
</dbReference>
<dbReference type="PANTHER" id="PTHR30419">
    <property type="entry name" value="HTH-TYPE TRANSCRIPTIONAL REGULATOR YBHD"/>
    <property type="match status" value="1"/>
</dbReference>
<dbReference type="AlphaFoldDB" id="A0A1E5Q813"/>
<dbReference type="SUPFAM" id="SSF53850">
    <property type="entry name" value="Periplasmic binding protein-like II"/>
    <property type="match status" value="1"/>
</dbReference>
<keyword evidence="4" id="KW-0804">Transcription</keyword>
<dbReference type="Gene3D" id="3.40.190.290">
    <property type="match status" value="1"/>
</dbReference>
<keyword evidence="7" id="KW-1185">Reference proteome</keyword>
<dbReference type="Pfam" id="PF00126">
    <property type="entry name" value="HTH_1"/>
    <property type="match status" value="1"/>
</dbReference>
<dbReference type="Gene3D" id="1.10.10.10">
    <property type="entry name" value="Winged helix-like DNA-binding domain superfamily/Winged helix DNA-binding domain"/>
    <property type="match status" value="1"/>
</dbReference>
<dbReference type="Pfam" id="PF03466">
    <property type="entry name" value="LysR_substrate"/>
    <property type="match status" value="1"/>
</dbReference>
<dbReference type="PROSITE" id="PS50931">
    <property type="entry name" value="HTH_LYSR"/>
    <property type="match status" value="1"/>
</dbReference>
<dbReference type="EMBL" id="MCGG01000022">
    <property type="protein sequence ID" value="OEJ67370.1"/>
    <property type="molecule type" value="Genomic_DNA"/>
</dbReference>
<dbReference type="FunFam" id="1.10.10.10:FF:000001">
    <property type="entry name" value="LysR family transcriptional regulator"/>
    <property type="match status" value="1"/>
</dbReference>
<evidence type="ECO:0000313" key="6">
    <source>
        <dbReference type="EMBL" id="OEJ67370.1"/>
    </source>
</evidence>
<sequence length="310" mass="34543">MGGQKVIVRRLVYLSALAEEKHFGRAAQKCNVSQPTLSSAIRQLEEELGIPIVHRGHRFSGFTQEGLRVLEHANRVLSESEKLKEELNLMRDGLAGTLRIGVVPSVLPIAAWVTSRFGKNHPGVFIEVTSRSAQGILSDLESFALDLGISYLDETRMAKIKELPLYTENLALLTPIHGPFTGRDSVTWTETINTPLVLLNKTMQNRRIIDKIYGELGHEVRPQIETNSLMNLAAHVRSGGWSGVVPRECFAFCSEPPGTRMIKIVEPEISHVIGLQMAEIEHPSVVTESFFKAAEELDIDSMFFEDCTRV</sequence>
<feature type="domain" description="HTH lysR-type" evidence="5">
    <location>
        <begin position="6"/>
        <end position="63"/>
    </location>
</feature>
<dbReference type="InterPro" id="IPR000847">
    <property type="entry name" value="LysR_HTH_N"/>
</dbReference>
<dbReference type="InterPro" id="IPR050950">
    <property type="entry name" value="HTH-type_LysR_regulators"/>
</dbReference>
<reference evidence="7" key="1">
    <citation type="submission" date="2016-07" db="EMBL/GenBank/DDBJ databases">
        <authorList>
            <person name="Florea S."/>
            <person name="Webb J.S."/>
            <person name="Jaromczyk J."/>
            <person name="Schardl C.L."/>
        </authorList>
    </citation>
    <scope>NUCLEOTIDE SEQUENCE [LARGE SCALE GENOMIC DNA]</scope>
    <source>
        <strain evidence="7">MV-1</strain>
    </source>
</reference>
<dbReference type="OrthoDB" id="9775392at2"/>
<dbReference type="Proteomes" id="UP000095347">
    <property type="component" value="Unassembled WGS sequence"/>
</dbReference>
<dbReference type="CDD" id="cd05466">
    <property type="entry name" value="PBP2_LTTR_substrate"/>
    <property type="match status" value="1"/>
</dbReference>
<dbReference type="SUPFAM" id="SSF46785">
    <property type="entry name" value="Winged helix' DNA-binding domain"/>
    <property type="match status" value="1"/>
</dbReference>
<dbReference type="GO" id="GO:0003677">
    <property type="term" value="F:DNA binding"/>
    <property type="evidence" value="ECO:0007669"/>
    <property type="project" value="UniProtKB-KW"/>
</dbReference>
<accession>A0A1E5Q813</accession>
<evidence type="ECO:0000259" key="5">
    <source>
        <dbReference type="PROSITE" id="PS50931"/>
    </source>
</evidence>
<dbReference type="PANTHER" id="PTHR30419:SF31">
    <property type="entry name" value="BLR3139 PROTEIN"/>
    <property type="match status" value="1"/>
</dbReference>
<comment type="similarity">
    <text evidence="1">Belongs to the LysR transcriptional regulatory family.</text>
</comment>
<keyword evidence="2" id="KW-0805">Transcription regulation</keyword>
<comment type="caution">
    <text evidence="6">The sequence shown here is derived from an EMBL/GenBank/DDBJ whole genome shotgun (WGS) entry which is preliminary data.</text>
</comment>
<dbReference type="GO" id="GO:0005829">
    <property type="term" value="C:cytosol"/>
    <property type="evidence" value="ECO:0007669"/>
    <property type="project" value="TreeGrafter"/>
</dbReference>